<dbReference type="GO" id="GO:0022857">
    <property type="term" value="F:transmembrane transporter activity"/>
    <property type="evidence" value="ECO:0007669"/>
    <property type="project" value="InterPro"/>
</dbReference>
<evidence type="ECO:0000256" key="1">
    <source>
        <dbReference type="ARBA" id="ARBA00004651"/>
    </source>
</evidence>
<dbReference type="Proteomes" id="UP000248918">
    <property type="component" value="Unassembled WGS sequence"/>
</dbReference>
<dbReference type="EMBL" id="QLTK01000006">
    <property type="protein sequence ID" value="RAS34580.1"/>
    <property type="molecule type" value="Genomic_DNA"/>
</dbReference>
<evidence type="ECO:0000259" key="7">
    <source>
        <dbReference type="PROSITE" id="PS50850"/>
    </source>
</evidence>
<proteinExistence type="predicted"/>
<feature type="domain" description="Major facilitator superfamily (MFS) profile" evidence="7">
    <location>
        <begin position="221"/>
        <end position="445"/>
    </location>
</feature>
<protein>
    <submittedName>
        <fullName evidence="8">MFS transporter</fullName>
    </submittedName>
</protein>
<feature type="transmembrane region" description="Helical" evidence="6">
    <location>
        <begin position="225"/>
        <end position="244"/>
    </location>
</feature>
<feature type="transmembrane region" description="Helical" evidence="6">
    <location>
        <begin position="12"/>
        <end position="32"/>
    </location>
</feature>
<dbReference type="RefSeq" id="WP_111931897.1">
    <property type="nucleotide sequence ID" value="NZ_CADFFP010000010.1"/>
</dbReference>
<feature type="transmembrane region" description="Helical" evidence="6">
    <location>
        <begin position="155"/>
        <end position="182"/>
    </location>
</feature>
<keyword evidence="5 6" id="KW-0472">Membrane</keyword>
<dbReference type="Pfam" id="PF07690">
    <property type="entry name" value="MFS_1"/>
    <property type="match status" value="1"/>
</dbReference>
<organism evidence="8 9">
    <name type="scientific">Paraburkholderia bryophila</name>
    <dbReference type="NCBI Taxonomy" id="420952"/>
    <lineage>
        <taxon>Bacteria</taxon>
        <taxon>Pseudomonadati</taxon>
        <taxon>Pseudomonadota</taxon>
        <taxon>Betaproteobacteria</taxon>
        <taxon>Burkholderiales</taxon>
        <taxon>Burkholderiaceae</taxon>
        <taxon>Paraburkholderia</taxon>
    </lineage>
</organism>
<dbReference type="AlphaFoldDB" id="A0A329CJT9"/>
<accession>A0A329CJT9</accession>
<feature type="transmembrane region" description="Helical" evidence="6">
    <location>
        <begin position="377"/>
        <end position="395"/>
    </location>
</feature>
<reference evidence="8 9" key="1">
    <citation type="submission" date="2018-06" db="EMBL/GenBank/DDBJ databases">
        <title>Genomic Encyclopedia of Type Strains, Phase III (KMG-III): the genomes of soil and plant-associated and newly described type strains.</title>
        <authorList>
            <person name="Whitman W."/>
        </authorList>
    </citation>
    <scope>NUCLEOTIDE SEQUENCE [LARGE SCALE GENOMIC DNA]</scope>
    <source>
        <strain evidence="8 9">LMG 23644</strain>
    </source>
</reference>
<gene>
    <name evidence="8" type="ORF">BX591_106261</name>
</gene>
<dbReference type="GO" id="GO:0005886">
    <property type="term" value="C:plasma membrane"/>
    <property type="evidence" value="ECO:0007669"/>
    <property type="project" value="UniProtKB-SubCell"/>
</dbReference>
<evidence type="ECO:0000256" key="2">
    <source>
        <dbReference type="ARBA" id="ARBA00022475"/>
    </source>
</evidence>
<dbReference type="InterPro" id="IPR011701">
    <property type="entry name" value="MFS"/>
</dbReference>
<feature type="transmembrane region" description="Helical" evidence="6">
    <location>
        <begin position="288"/>
        <end position="306"/>
    </location>
</feature>
<dbReference type="PANTHER" id="PTHR23513">
    <property type="entry name" value="INTEGRAL MEMBRANE EFFLUX PROTEIN-RELATED"/>
    <property type="match status" value="1"/>
</dbReference>
<feature type="transmembrane region" description="Helical" evidence="6">
    <location>
        <begin position="312"/>
        <end position="334"/>
    </location>
</feature>
<evidence type="ECO:0000256" key="3">
    <source>
        <dbReference type="ARBA" id="ARBA00022692"/>
    </source>
</evidence>
<evidence type="ECO:0000313" key="9">
    <source>
        <dbReference type="Proteomes" id="UP000248918"/>
    </source>
</evidence>
<evidence type="ECO:0000256" key="4">
    <source>
        <dbReference type="ARBA" id="ARBA00022989"/>
    </source>
</evidence>
<dbReference type="OrthoDB" id="9775268at2"/>
<evidence type="ECO:0000256" key="5">
    <source>
        <dbReference type="ARBA" id="ARBA00023136"/>
    </source>
</evidence>
<feature type="transmembrane region" description="Helical" evidence="6">
    <location>
        <begin position="38"/>
        <end position="63"/>
    </location>
</feature>
<evidence type="ECO:0000256" key="6">
    <source>
        <dbReference type="SAM" id="Phobius"/>
    </source>
</evidence>
<evidence type="ECO:0000313" key="8">
    <source>
        <dbReference type="EMBL" id="RAS34580.1"/>
    </source>
</evidence>
<sequence length="445" mass="46347">MTPHTIRLYGATTASSKIGTGFFFLINTWLIIDITGHASSAALSLIMTVLPGLLLSPAIGLMIDRGDPARLAYRADLFRWAMLLAYAGLYAGGHATAASAYAISFLVALGNEVQVLSWRAALARNASADDMLRLNALTVVTGQTGQVLGAAASGIVLASIGAAATVCVAGATYLLAGVFGWLTARRLAAAGHAVTFSQGEGKPKHYWRDLRAGGAHIVERPEIGFFYGLFVANMSVVFGMNAMLAPFVREELHLSAAAFGKIDAGYALGAIVGGFFVVRLANRFGRRTVLLLGLGIAAACLLAFSACRGQLAAFAIYAGLGASFQSSVIALSTAQRATDSAYQGRVSASFNAINGLAGLVVYVIVAASAGHHLYRQLYLAQASALALLIPVVLLAQPAASHRPASDTGAFGFHARIVVAGVVQLTRTSCHFRCAFPASFCPLHSP</sequence>
<dbReference type="Gene3D" id="1.20.1250.20">
    <property type="entry name" value="MFS general substrate transporter like domains"/>
    <property type="match status" value="1"/>
</dbReference>
<keyword evidence="3 6" id="KW-0812">Transmembrane</keyword>
<feature type="transmembrane region" description="Helical" evidence="6">
    <location>
        <begin position="346"/>
        <end position="365"/>
    </location>
</feature>
<dbReference type="CDD" id="cd06173">
    <property type="entry name" value="MFS_MefA_like"/>
    <property type="match status" value="1"/>
</dbReference>
<dbReference type="PANTHER" id="PTHR23513:SF6">
    <property type="entry name" value="MAJOR FACILITATOR SUPERFAMILY ASSOCIATED DOMAIN-CONTAINING PROTEIN"/>
    <property type="match status" value="1"/>
</dbReference>
<dbReference type="PROSITE" id="PS50850">
    <property type="entry name" value="MFS"/>
    <property type="match status" value="1"/>
</dbReference>
<comment type="caution">
    <text evidence="8">The sequence shown here is derived from an EMBL/GenBank/DDBJ whole genome shotgun (WGS) entry which is preliminary data.</text>
</comment>
<keyword evidence="4 6" id="KW-1133">Transmembrane helix</keyword>
<dbReference type="SUPFAM" id="SSF103473">
    <property type="entry name" value="MFS general substrate transporter"/>
    <property type="match status" value="1"/>
</dbReference>
<feature type="transmembrane region" description="Helical" evidence="6">
    <location>
        <begin position="83"/>
        <end position="109"/>
    </location>
</feature>
<dbReference type="InterPro" id="IPR020846">
    <property type="entry name" value="MFS_dom"/>
</dbReference>
<keyword evidence="2" id="KW-1003">Cell membrane</keyword>
<name>A0A329CJT9_9BURK</name>
<comment type="subcellular location">
    <subcellularLocation>
        <location evidence="1">Cell membrane</location>
        <topology evidence="1">Multi-pass membrane protein</topology>
    </subcellularLocation>
</comment>
<feature type="transmembrane region" description="Helical" evidence="6">
    <location>
        <begin position="264"/>
        <end position="281"/>
    </location>
</feature>
<dbReference type="InterPro" id="IPR036259">
    <property type="entry name" value="MFS_trans_sf"/>
</dbReference>